<comment type="caution">
    <text evidence="2">The sequence shown here is derived from an EMBL/GenBank/DDBJ whole genome shotgun (WGS) entry which is preliminary data.</text>
</comment>
<sequence>GIVTANTAPASGELVEADFVFNVPVRFEKDDWTQQLSHFNVGDVLDIELIELRI</sequence>
<dbReference type="AlphaFoldDB" id="A0A0F9L0A6"/>
<dbReference type="EMBL" id="LAZR01008186">
    <property type="protein sequence ID" value="KKM80421.1"/>
    <property type="molecule type" value="Genomic_DNA"/>
</dbReference>
<evidence type="ECO:0000313" key="2">
    <source>
        <dbReference type="EMBL" id="KKM80421.1"/>
    </source>
</evidence>
<reference evidence="2" key="1">
    <citation type="journal article" date="2015" name="Nature">
        <title>Complex archaea that bridge the gap between prokaryotes and eukaryotes.</title>
        <authorList>
            <person name="Spang A."/>
            <person name="Saw J.H."/>
            <person name="Jorgensen S.L."/>
            <person name="Zaremba-Niedzwiedzka K."/>
            <person name="Martijn J."/>
            <person name="Lind A.E."/>
            <person name="van Eijk R."/>
            <person name="Schleper C."/>
            <person name="Guy L."/>
            <person name="Ettema T.J."/>
        </authorList>
    </citation>
    <scope>NUCLEOTIDE SEQUENCE</scope>
</reference>
<feature type="domain" description="DUF2460" evidence="1">
    <location>
        <begin position="1"/>
        <end position="53"/>
    </location>
</feature>
<name>A0A0F9L0A6_9ZZZZ</name>
<proteinExistence type="predicted"/>
<gene>
    <name evidence="2" type="ORF">LCGC14_1340060</name>
</gene>
<organism evidence="2">
    <name type="scientific">marine sediment metagenome</name>
    <dbReference type="NCBI Taxonomy" id="412755"/>
    <lineage>
        <taxon>unclassified sequences</taxon>
        <taxon>metagenomes</taxon>
        <taxon>ecological metagenomes</taxon>
    </lineage>
</organism>
<dbReference type="Pfam" id="PF09343">
    <property type="entry name" value="DUF2460"/>
    <property type="match status" value="1"/>
</dbReference>
<accession>A0A0F9L0A6</accession>
<feature type="non-terminal residue" evidence="2">
    <location>
        <position position="1"/>
    </location>
</feature>
<dbReference type="InterPro" id="IPR011740">
    <property type="entry name" value="DUF2460"/>
</dbReference>
<evidence type="ECO:0000259" key="1">
    <source>
        <dbReference type="Pfam" id="PF09343"/>
    </source>
</evidence>
<protein>
    <recommendedName>
        <fullName evidence="1">DUF2460 domain-containing protein</fullName>
    </recommendedName>
</protein>